<proteinExistence type="predicted"/>
<accession>A0ABY8WVU1</accession>
<dbReference type="Proteomes" id="UP001177295">
    <property type="component" value="Chromosome"/>
</dbReference>
<feature type="region of interest" description="Disordered" evidence="1">
    <location>
        <begin position="124"/>
        <end position="143"/>
    </location>
</feature>
<feature type="transmembrane region" description="Helical" evidence="2">
    <location>
        <begin position="24"/>
        <end position="46"/>
    </location>
</feature>
<evidence type="ECO:0000256" key="2">
    <source>
        <dbReference type="SAM" id="Phobius"/>
    </source>
</evidence>
<sequence>MEEAVAPHLNLNQVAESRRRKFRFASMIVCVIAVACTLTGISLHIYNASGAVQVDLSRPGYQSVRKEATANTSDEQFSATGNLDTKAYSQFNAMYDRHAKRTVDAPSFGEEALSDDSLQIFANTSANNAANPSSSAPESPPAQ</sequence>
<protein>
    <submittedName>
        <fullName evidence="3">Uncharacterized protein</fullName>
    </submittedName>
</protein>
<gene>
    <name evidence="3" type="ORF">SEML1_0751</name>
</gene>
<reference evidence="3 4" key="1">
    <citation type="journal article" date="2023" name="Cell">
        <title>Genetic manipulation of Patescibacteria provides mechanistic insights into microbial dark matter and the epibiotic lifestyle.</title>
        <authorList>
            <person name="Wang Y."/>
            <person name="Gallagher L.A."/>
            <person name="Andrade P.A."/>
            <person name="Liu A."/>
            <person name="Humphreys I.R."/>
            <person name="Turkarslan S."/>
            <person name="Cutler K.J."/>
            <person name="Arrieta-Ortiz M.L."/>
            <person name="Li Y."/>
            <person name="Radey M.C."/>
            <person name="McLean J.S."/>
            <person name="Cong Q."/>
            <person name="Baker D."/>
            <person name="Baliga N.S."/>
            <person name="Peterson S.B."/>
            <person name="Mougous J.D."/>
        </authorList>
    </citation>
    <scope>NUCLEOTIDE SEQUENCE [LARGE SCALE GENOMIC DNA]</scope>
    <source>
        <strain evidence="3 4">ML1</strain>
    </source>
</reference>
<evidence type="ECO:0000256" key="1">
    <source>
        <dbReference type="SAM" id="MobiDB-lite"/>
    </source>
</evidence>
<evidence type="ECO:0000313" key="3">
    <source>
        <dbReference type="EMBL" id="WIO46349.1"/>
    </source>
</evidence>
<keyword evidence="4" id="KW-1185">Reference proteome</keyword>
<name>A0ABY8WVU1_9BACT</name>
<keyword evidence="2" id="KW-0812">Transmembrane</keyword>
<evidence type="ECO:0000313" key="4">
    <source>
        <dbReference type="Proteomes" id="UP001177295"/>
    </source>
</evidence>
<keyword evidence="2" id="KW-1133">Transmembrane helix</keyword>
<keyword evidence="2" id="KW-0472">Membrane</keyword>
<feature type="compositionally biased region" description="Low complexity" evidence="1">
    <location>
        <begin position="124"/>
        <end position="137"/>
    </location>
</feature>
<organism evidence="3 4">
    <name type="scientific">Candidatus Southlakia epibionticum</name>
    <dbReference type="NCBI Taxonomy" id="3043284"/>
    <lineage>
        <taxon>Bacteria</taxon>
        <taxon>Candidatus Saccharimonadota</taxon>
        <taxon>Candidatus Saccharimonadia</taxon>
        <taxon>Candidatus Saccharimonadales</taxon>
        <taxon>Candidatus Saccharimonadaceae</taxon>
        <taxon>Candidatus Southlakia</taxon>
    </lineage>
</organism>
<dbReference type="EMBL" id="CP124550">
    <property type="protein sequence ID" value="WIO46349.1"/>
    <property type="molecule type" value="Genomic_DNA"/>
</dbReference>